<dbReference type="Pfam" id="PF01494">
    <property type="entry name" value="FAD_binding_3"/>
    <property type="match status" value="2"/>
</dbReference>
<evidence type="ECO:0000313" key="14">
    <source>
        <dbReference type="Proteomes" id="UP001152049"/>
    </source>
</evidence>
<evidence type="ECO:0000256" key="9">
    <source>
        <dbReference type="ARBA" id="ARBA00023033"/>
    </source>
</evidence>
<dbReference type="AlphaFoldDB" id="A0A9W8RM31"/>
<keyword evidence="5 11" id="KW-0812">Transmembrane</keyword>
<evidence type="ECO:0000256" key="8">
    <source>
        <dbReference type="ARBA" id="ARBA00023002"/>
    </source>
</evidence>
<dbReference type="GO" id="GO:0071949">
    <property type="term" value="F:FAD binding"/>
    <property type="evidence" value="ECO:0007669"/>
    <property type="project" value="InterPro"/>
</dbReference>
<evidence type="ECO:0000256" key="11">
    <source>
        <dbReference type="SAM" id="Phobius"/>
    </source>
</evidence>
<dbReference type="GO" id="GO:0004497">
    <property type="term" value="F:monooxygenase activity"/>
    <property type="evidence" value="ECO:0007669"/>
    <property type="project" value="UniProtKB-KW"/>
</dbReference>
<comment type="cofactor">
    <cofactor evidence="1">
        <name>FAD</name>
        <dbReference type="ChEBI" id="CHEBI:57692"/>
    </cofactor>
</comment>
<keyword evidence="6" id="KW-0274">FAD</keyword>
<dbReference type="PANTHER" id="PTHR47356:SF2">
    <property type="entry name" value="FAD-BINDING DOMAIN-CONTAINING PROTEIN-RELATED"/>
    <property type="match status" value="1"/>
</dbReference>
<evidence type="ECO:0000313" key="13">
    <source>
        <dbReference type="EMBL" id="KAJ4245067.1"/>
    </source>
</evidence>
<feature type="transmembrane region" description="Helical" evidence="11">
    <location>
        <begin position="541"/>
        <end position="565"/>
    </location>
</feature>
<proteinExistence type="inferred from homology"/>
<dbReference type="Proteomes" id="UP001152049">
    <property type="component" value="Unassembled WGS sequence"/>
</dbReference>
<keyword evidence="4" id="KW-0285">Flavoprotein</keyword>
<keyword evidence="10 11" id="KW-0472">Membrane</keyword>
<dbReference type="InterPro" id="IPR036188">
    <property type="entry name" value="FAD/NAD-bd_sf"/>
</dbReference>
<keyword evidence="7 11" id="KW-1133">Transmembrane helix</keyword>
<reference evidence="13" key="1">
    <citation type="submission" date="2022-09" db="EMBL/GenBank/DDBJ databases">
        <title>Fusarium specimens isolated from Avocado Roots.</title>
        <authorList>
            <person name="Stajich J."/>
            <person name="Roper C."/>
            <person name="Heimlech-Rivalta G."/>
        </authorList>
    </citation>
    <scope>NUCLEOTIDE SEQUENCE</scope>
    <source>
        <strain evidence="13">CF00136</strain>
    </source>
</reference>
<dbReference type="PRINTS" id="PR00420">
    <property type="entry name" value="RNGMNOXGNASE"/>
</dbReference>
<evidence type="ECO:0000256" key="7">
    <source>
        <dbReference type="ARBA" id="ARBA00022989"/>
    </source>
</evidence>
<feature type="transmembrane region" description="Helical" evidence="11">
    <location>
        <begin position="709"/>
        <end position="727"/>
    </location>
</feature>
<dbReference type="InterPro" id="IPR050562">
    <property type="entry name" value="FAD_mOase_fung"/>
</dbReference>
<dbReference type="SUPFAM" id="SSF51905">
    <property type="entry name" value="FAD/NAD(P)-binding domain"/>
    <property type="match status" value="1"/>
</dbReference>
<comment type="similarity">
    <text evidence="3">Belongs to the paxM FAD-dependent monooxygenase family.</text>
</comment>
<keyword evidence="14" id="KW-1185">Reference proteome</keyword>
<feature type="transmembrane region" description="Helical" evidence="11">
    <location>
        <begin position="423"/>
        <end position="442"/>
    </location>
</feature>
<comment type="subcellular location">
    <subcellularLocation>
        <location evidence="2">Membrane</location>
    </subcellularLocation>
</comment>
<organism evidence="13 14">
    <name type="scientific">Fusarium torreyae</name>
    <dbReference type="NCBI Taxonomy" id="1237075"/>
    <lineage>
        <taxon>Eukaryota</taxon>
        <taxon>Fungi</taxon>
        <taxon>Dikarya</taxon>
        <taxon>Ascomycota</taxon>
        <taxon>Pezizomycotina</taxon>
        <taxon>Sordariomycetes</taxon>
        <taxon>Hypocreomycetidae</taxon>
        <taxon>Hypocreales</taxon>
        <taxon>Nectriaceae</taxon>
        <taxon>Fusarium</taxon>
    </lineage>
</organism>
<keyword evidence="9" id="KW-0503">Monooxygenase</keyword>
<name>A0A9W8RM31_9HYPO</name>
<evidence type="ECO:0000256" key="5">
    <source>
        <dbReference type="ARBA" id="ARBA00022692"/>
    </source>
</evidence>
<evidence type="ECO:0000256" key="2">
    <source>
        <dbReference type="ARBA" id="ARBA00004370"/>
    </source>
</evidence>
<protein>
    <recommendedName>
        <fullName evidence="12">FAD-binding domain-containing protein</fullName>
    </recommendedName>
</protein>
<feature type="domain" description="FAD-binding" evidence="12">
    <location>
        <begin position="266"/>
        <end position="322"/>
    </location>
</feature>
<dbReference type="EMBL" id="JAOQAZ010000048">
    <property type="protein sequence ID" value="KAJ4245067.1"/>
    <property type="molecule type" value="Genomic_DNA"/>
</dbReference>
<comment type="caution">
    <text evidence="13">The sequence shown here is derived from an EMBL/GenBank/DDBJ whole genome shotgun (WGS) entry which is preliminary data.</text>
</comment>
<feature type="transmembrane region" description="Helical" evidence="11">
    <location>
        <begin position="660"/>
        <end position="680"/>
    </location>
</feature>
<feature type="transmembrane region" description="Helical" evidence="11">
    <location>
        <begin position="739"/>
        <end position="765"/>
    </location>
</feature>
<evidence type="ECO:0000256" key="4">
    <source>
        <dbReference type="ARBA" id="ARBA00022630"/>
    </source>
</evidence>
<sequence>MSEERPFRIVIANGIDYVILEAYPTVAPQVGASIGMLPHGNRILDQLGLYDKILEFAPPANSFAFRDATGSVLAKHCDMDHRLVERQMLLQVLYDNIKDKSKILTNKRVVRTQLFDGGVHAVTSDGTLIRGDILVGADGVHSTIRHEMWKLAASSDPGHFDPKEDEAPPCDNSCIFGISNPCPGIEPGDLSCVFRDSASYLVVGGPNGRVYWFRFQKLPKRLCGSAIPRYTEADLAKALSDSSDENILPNLKFSTLIENKVSAVMTPLSEYVYKQWHFNRIITLGDSAHKFHPVGGQGGNAAIESAALLTNKLVKALGQSSSGSLSNSQVESIFADVQSQRKPRLALNHRYSHSRARTEALDTPLKKLMALHLLPRVDEQTVTLNYCAQHPGGERLDMMAVPLHNNLIPYKDELLAEPRSRGYLQWTLTVVYLALAIVAFYTRQDSISLMDSDQGISGAFAKGRLFNNTLSTLRPAGNPVQNIGNHSTGTGSTAASDITSWISSLGPLQVYALGHLIQPIAIMVIEGYRGRNKLTPLSLPILWLVLVQFAGLGVVMPLYFAFYTLASDAETYWWPIRRFIPLHYAQSVLVACITGEAVRTGLMYVHWATADSAQALDIAQKNSFLFVPLLVRVFGALCKQQKELHVSKSLDLELRSLSRTYLVVGLLGVLCHWFTLANIFRNSEAGSTLKEPFLPSLSALSEMSRYTEIGFWIYCLASYIWSVQAVWDLRRVGRAHSHALKAALGITLGYLLLGPGATLAAIWYLREHAMSRTNFHHQSTFSSKLSTPGESTRGDLKS</sequence>
<evidence type="ECO:0000256" key="6">
    <source>
        <dbReference type="ARBA" id="ARBA00022827"/>
    </source>
</evidence>
<accession>A0A9W8RM31</accession>
<feature type="domain" description="FAD-binding" evidence="12">
    <location>
        <begin position="13"/>
        <end position="147"/>
    </location>
</feature>
<dbReference type="Gene3D" id="3.50.50.60">
    <property type="entry name" value="FAD/NAD(P)-binding domain"/>
    <property type="match status" value="1"/>
</dbReference>
<dbReference type="PANTHER" id="PTHR47356">
    <property type="entry name" value="FAD-DEPENDENT MONOOXYGENASE ASQG-RELATED"/>
    <property type="match status" value="1"/>
</dbReference>
<dbReference type="InterPro" id="IPR002938">
    <property type="entry name" value="FAD-bd"/>
</dbReference>
<evidence type="ECO:0000256" key="10">
    <source>
        <dbReference type="ARBA" id="ARBA00023136"/>
    </source>
</evidence>
<dbReference type="OrthoDB" id="10029326at2759"/>
<keyword evidence="8" id="KW-0560">Oxidoreductase</keyword>
<gene>
    <name evidence="13" type="ORF">NW762_014278</name>
</gene>
<evidence type="ECO:0000256" key="1">
    <source>
        <dbReference type="ARBA" id="ARBA00001974"/>
    </source>
</evidence>
<evidence type="ECO:0000259" key="12">
    <source>
        <dbReference type="Pfam" id="PF01494"/>
    </source>
</evidence>
<dbReference type="GO" id="GO:0016020">
    <property type="term" value="C:membrane"/>
    <property type="evidence" value="ECO:0007669"/>
    <property type="project" value="UniProtKB-SubCell"/>
</dbReference>
<evidence type="ECO:0000256" key="3">
    <source>
        <dbReference type="ARBA" id="ARBA00007992"/>
    </source>
</evidence>